<dbReference type="Proteomes" id="UP000887565">
    <property type="component" value="Unplaced"/>
</dbReference>
<evidence type="ECO:0000313" key="2">
    <source>
        <dbReference type="WBParaSite" id="nRc.2.0.1.t12484-RA"/>
    </source>
</evidence>
<evidence type="ECO:0000313" key="1">
    <source>
        <dbReference type="Proteomes" id="UP000887565"/>
    </source>
</evidence>
<keyword evidence="1" id="KW-1185">Reference proteome</keyword>
<sequence length="213" mass="24524">EFAEIPETDEIRRGEAVFNREQAKLIITKDYGFLVDEPLIRVKSEFAEISETDGIRRGEAVFNREQAKLIITKDYGFLVDEPLIRVKSLIKTWISKGFWDGSDAENDWRIFNSTLSRKAKYSFFNQRFNPSLGTWNSYQFIGDGTSDGRLSAAYAFLNLKCKGNHVTMTNTESDDLGDFVVYKNFKNFNKELASELARFSIKYDQCRSLIQSA</sequence>
<name>A0A915IE72_ROMCU</name>
<protein>
    <submittedName>
        <fullName evidence="2">Uncharacterized protein</fullName>
    </submittedName>
</protein>
<accession>A0A915IE72</accession>
<dbReference type="WBParaSite" id="nRc.2.0.1.t12484-RA">
    <property type="protein sequence ID" value="nRc.2.0.1.t12484-RA"/>
    <property type="gene ID" value="nRc.2.0.1.g12484"/>
</dbReference>
<organism evidence="1 2">
    <name type="scientific">Romanomermis culicivorax</name>
    <name type="common">Nematode worm</name>
    <dbReference type="NCBI Taxonomy" id="13658"/>
    <lineage>
        <taxon>Eukaryota</taxon>
        <taxon>Metazoa</taxon>
        <taxon>Ecdysozoa</taxon>
        <taxon>Nematoda</taxon>
        <taxon>Enoplea</taxon>
        <taxon>Dorylaimia</taxon>
        <taxon>Mermithida</taxon>
        <taxon>Mermithoidea</taxon>
        <taxon>Mermithidae</taxon>
        <taxon>Romanomermis</taxon>
    </lineage>
</organism>
<proteinExistence type="predicted"/>
<reference evidence="2" key="1">
    <citation type="submission" date="2022-11" db="UniProtKB">
        <authorList>
            <consortium name="WormBaseParasite"/>
        </authorList>
    </citation>
    <scope>IDENTIFICATION</scope>
</reference>
<dbReference type="AlphaFoldDB" id="A0A915IE72"/>